<dbReference type="HOGENOM" id="CLU_138059_0_0_1"/>
<proteinExistence type="predicted"/>
<dbReference type="OMA" id="WLHVPME"/>
<dbReference type="InterPro" id="IPR053720">
    <property type="entry name" value="Psm_Assembly_Chaperone"/>
</dbReference>
<dbReference type="Proteomes" id="UP000030104">
    <property type="component" value="Unassembled WGS sequence"/>
</dbReference>
<dbReference type="Pfam" id="PF10178">
    <property type="entry name" value="PAC3"/>
    <property type="match status" value="1"/>
</dbReference>
<dbReference type="PANTHER" id="PTHR31051">
    <property type="entry name" value="PROTEASOME ASSEMBLY CHAPERONE 3"/>
    <property type="match status" value="1"/>
</dbReference>
<name>A0A0A2KDQ1_PENIT</name>
<dbReference type="InterPro" id="IPR018788">
    <property type="entry name" value="Proteasome_assmbl_chp_3"/>
</dbReference>
<evidence type="ECO:0000313" key="2">
    <source>
        <dbReference type="Proteomes" id="UP000030104"/>
    </source>
</evidence>
<dbReference type="GO" id="GO:0043248">
    <property type="term" value="P:proteasome assembly"/>
    <property type="evidence" value="ECO:0007669"/>
    <property type="project" value="InterPro"/>
</dbReference>
<sequence>MVESFDTSSLENSLNLPFPATTKQIAGLVNGTQTDVMIMSFTDKIMVTISQAGRLAHWLHVPMENQNPGTEGMHTLAEGDDALLPLKSLTTTTLLGGYSQGQDTTGQLLARQIATAIAMKTPSEKRLLLVGLGLGKSTADRDSFFAIVDLVLQCL</sequence>
<accession>A0A0A2KDQ1</accession>
<dbReference type="PhylomeDB" id="A0A0A2KDQ1"/>
<evidence type="ECO:0000313" key="1">
    <source>
        <dbReference type="EMBL" id="KGO65924.1"/>
    </source>
</evidence>
<dbReference type="OrthoDB" id="5593278at2759"/>
<organism evidence="1 2">
    <name type="scientific">Penicillium italicum</name>
    <name type="common">Blue mold</name>
    <dbReference type="NCBI Taxonomy" id="40296"/>
    <lineage>
        <taxon>Eukaryota</taxon>
        <taxon>Fungi</taxon>
        <taxon>Dikarya</taxon>
        <taxon>Ascomycota</taxon>
        <taxon>Pezizomycotina</taxon>
        <taxon>Eurotiomycetes</taxon>
        <taxon>Eurotiomycetidae</taxon>
        <taxon>Eurotiales</taxon>
        <taxon>Aspergillaceae</taxon>
        <taxon>Penicillium</taxon>
    </lineage>
</organism>
<gene>
    <name evidence="1" type="ORF">PITC_021250</name>
</gene>
<keyword evidence="2" id="KW-1185">Reference proteome</keyword>
<protein>
    <submittedName>
        <fullName evidence="1">Uncharacterized protein</fullName>
    </submittedName>
</protein>
<dbReference type="AlphaFoldDB" id="A0A0A2KDQ1"/>
<dbReference type="EMBL" id="JQGA01001456">
    <property type="protein sequence ID" value="KGO65924.1"/>
    <property type="molecule type" value="Genomic_DNA"/>
</dbReference>
<comment type="caution">
    <text evidence="1">The sequence shown here is derived from an EMBL/GenBank/DDBJ whole genome shotgun (WGS) entry which is preliminary data.</text>
</comment>
<dbReference type="Gene3D" id="3.30.230.90">
    <property type="match status" value="1"/>
</dbReference>
<dbReference type="PANTHER" id="PTHR31051:SF1">
    <property type="entry name" value="PROTEASOME ASSEMBLY CHAPERONE 3"/>
    <property type="match status" value="1"/>
</dbReference>
<dbReference type="STRING" id="40296.A0A0A2KDQ1"/>
<reference evidence="1 2" key="1">
    <citation type="journal article" date="2015" name="Mol. Plant Microbe Interact.">
        <title>Genome, transcriptome, and functional analyses of Penicillium expansum provide new insights into secondary metabolism and pathogenicity.</title>
        <authorList>
            <person name="Ballester A.R."/>
            <person name="Marcet-Houben M."/>
            <person name="Levin E."/>
            <person name="Sela N."/>
            <person name="Selma-Lazaro C."/>
            <person name="Carmona L."/>
            <person name="Wisniewski M."/>
            <person name="Droby S."/>
            <person name="Gonzalez-Candelas L."/>
            <person name="Gabaldon T."/>
        </authorList>
    </citation>
    <scope>NUCLEOTIDE SEQUENCE [LARGE SCALE GENOMIC DNA]</scope>
    <source>
        <strain evidence="1 2">PHI-1</strain>
    </source>
</reference>